<dbReference type="Gene3D" id="3.40.80.10">
    <property type="entry name" value="Peptidoglycan recognition protein-like"/>
    <property type="match status" value="1"/>
</dbReference>
<dbReference type="Pfam" id="PF01510">
    <property type="entry name" value="Amidase_2"/>
    <property type="match status" value="1"/>
</dbReference>
<keyword evidence="3" id="KW-0391">Immunity</keyword>
<gene>
    <name evidence="6" type="ORF">APLA_LOCUS2462</name>
</gene>
<dbReference type="InterPro" id="IPR036505">
    <property type="entry name" value="Amidase/PGRP_sf"/>
</dbReference>
<dbReference type="PANTHER" id="PTHR11022">
    <property type="entry name" value="PEPTIDOGLYCAN RECOGNITION PROTEIN"/>
    <property type="match status" value="1"/>
</dbReference>
<name>A0A8S0Z1E5_ARCPL</name>
<reference evidence="6 7" key="1">
    <citation type="submission" date="2020-04" db="EMBL/GenBank/DDBJ databases">
        <authorList>
            <person name="Wallbank WR R."/>
            <person name="Pardo Diaz C."/>
            <person name="Kozak K."/>
            <person name="Martin S."/>
            <person name="Jiggins C."/>
            <person name="Moest M."/>
            <person name="Warren A I."/>
            <person name="Byers J.R.P. K."/>
            <person name="Montejo-Kovacevich G."/>
            <person name="Yen C E."/>
        </authorList>
    </citation>
    <scope>NUCLEOTIDE SEQUENCE [LARGE SCALE GENOMIC DNA]</scope>
</reference>
<dbReference type="InterPro" id="IPR015510">
    <property type="entry name" value="PGRP"/>
</dbReference>
<dbReference type="InterPro" id="IPR002502">
    <property type="entry name" value="Amidase_domain"/>
</dbReference>
<dbReference type="CDD" id="cd06583">
    <property type="entry name" value="PGRP"/>
    <property type="match status" value="1"/>
</dbReference>
<comment type="similarity">
    <text evidence="1">Belongs to the N-acetylmuramoyl-L-alanine amidase 2 family.</text>
</comment>
<organism evidence="6 7">
    <name type="scientific">Arctia plantaginis</name>
    <name type="common">Wood tiger moth</name>
    <name type="synonym">Phalaena plantaginis</name>
    <dbReference type="NCBI Taxonomy" id="874455"/>
    <lineage>
        <taxon>Eukaryota</taxon>
        <taxon>Metazoa</taxon>
        <taxon>Ecdysozoa</taxon>
        <taxon>Arthropoda</taxon>
        <taxon>Hexapoda</taxon>
        <taxon>Insecta</taxon>
        <taxon>Pterygota</taxon>
        <taxon>Neoptera</taxon>
        <taxon>Endopterygota</taxon>
        <taxon>Lepidoptera</taxon>
        <taxon>Glossata</taxon>
        <taxon>Ditrysia</taxon>
        <taxon>Noctuoidea</taxon>
        <taxon>Erebidae</taxon>
        <taxon>Arctiinae</taxon>
        <taxon>Arctia</taxon>
    </lineage>
</organism>
<comment type="caution">
    <text evidence="6">The sequence shown here is derived from an EMBL/GenBank/DDBJ whole genome shotgun (WGS) entry which is preliminary data.</text>
</comment>
<sequence length="254" mass="28956">MFIDYRARKLIITLYKPLSFKKFIAVKVNCSEFHFWPFTEKQLVKDIGLQHMFTMLIPTISFALLICLIEIPNIVRAGEHNSQINDSAVSHNWLVTRDMWLAREHNNTEKIDVPLPLVVIQHTVSAQCNSFFQCAAQLRSLQSYFLNTFNNDIPYNFIIGNDGKVYEGRGWNKVGGHTLGYNHCSLGLGFVGDYRENVKGSAKVTALQEARAQMLFLEGIRLGHLRPNFHVLGAMDLMYTLSPETRLSIAVYQG</sequence>
<dbReference type="EMBL" id="CADEBD010000226">
    <property type="protein sequence ID" value="CAB3225877.1"/>
    <property type="molecule type" value="Genomic_DNA"/>
</dbReference>
<dbReference type="Proteomes" id="UP000494256">
    <property type="component" value="Unassembled WGS sequence"/>
</dbReference>
<dbReference type="GO" id="GO:0008270">
    <property type="term" value="F:zinc ion binding"/>
    <property type="evidence" value="ECO:0007669"/>
    <property type="project" value="InterPro"/>
</dbReference>
<dbReference type="GO" id="GO:0009253">
    <property type="term" value="P:peptidoglycan catabolic process"/>
    <property type="evidence" value="ECO:0007669"/>
    <property type="project" value="InterPro"/>
</dbReference>
<dbReference type="GO" id="GO:0045087">
    <property type="term" value="P:innate immune response"/>
    <property type="evidence" value="ECO:0007669"/>
    <property type="project" value="UniProtKB-KW"/>
</dbReference>
<dbReference type="SMART" id="SM00701">
    <property type="entry name" value="PGRP"/>
    <property type="match status" value="1"/>
</dbReference>
<dbReference type="InterPro" id="IPR006619">
    <property type="entry name" value="PGRP_domain_met/bac"/>
</dbReference>
<protein>
    <recommendedName>
        <fullName evidence="8">Peptidoglycan-recognition protein</fullName>
    </recommendedName>
</protein>
<evidence type="ECO:0000313" key="7">
    <source>
        <dbReference type="Proteomes" id="UP000494256"/>
    </source>
</evidence>
<keyword evidence="2" id="KW-0399">Innate immunity</keyword>
<evidence type="ECO:0000259" key="4">
    <source>
        <dbReference type="SMART" id="SM00644"/>
    </source>
</evidence>
<feature type="domain" description="N-acetylmuramoyl-L-alanine amidase" evidence="4">
    <location>
        <begin position="103"/>
        <end position="244"/>
    </location>
</feature>
<dbReference type="SUPFAM" id="SSF55846">
    <property type="entry name" value="N-acetylmuramoyl-L-alanine amidase-like"/>
    <property type="match status" value="1"/>
</dbReference>
<accession>A0A8S0Z1E5</accession>
<evidence type="ECO:0000256" key="2">
    <source>
        <dbReference type="ARBA" id="ARBA00022588"/>
    </source>
</evidence>
<dbReference type="GO" id="GO:0008745">
    <property type="term" value="F:N-acetylmuramoyl-L-alanine amidase activity"/>
    <property type="evidence" value="ECO:0007669"/>
    <property type="project" value="InterPro"/>
</dbReference>
<evidence type="ECO:0000256" key="1">
    <source>
        <dbReference type="ARBA" id="ARBA00007553"/>
    </source>
</evidence>
<dbReference type="SMART" id="SM00644">
    <property type="entry name" value="Ami_2"/>
    <property type="match status" value="1"/>
</dbReference>
<dbReference type="AlphaFoldDB" id="A0A8S0Z1E5"/>
<evidence type="ECO:0008006" key="8">
    <source>
        <dbReference type="Google" id="ProtNLM"/>
    </source>
</evidence>
<evidence type="ECO:0000256" key="3">
    <source>
        <dbReference type="ARBA" id="ARBA00022859"/>
    </source>
</evidence>
<feature type="domain" description="Peptidoglycan recognition protein family" evidence="5">
    <location>
        <begin position="94"/>
        <end position="238"/>
    </location>
</feature>
<dbReference type="PANTHER" id="PTHR11022:SF41">
    <property type="entry name" value="PEPTIDOGLYCAN-RECOGNITION PROTEIN LC-RELATED"/>
    <property type="match status" value="1"/>
</dbReference>
<dbReference type="OrthoDB" id="439127at2759"/>
<evidence type="ECO:0000313" key="6">
    <source>
        <dbReference type="EMBL" id="CAB3225877.1"/>
    </source>
</evidence>
<proteinExistence type="inferred from homology"/>
<evidence type="ECO:0000259" key="5">
    <source>
        <dbReference type="SMART" id="SM00701"/>
    </source>
</evidence>